<proteinExistence type="predicted"/>
<evidence type="ECO:0000313" key="1">
    <source>
        <dbReference type="EMBL" id="SON58369.1"/>
    </source>
</evidence>
<dbReference type="EMBL" id="LT960614">
    <property type="protein sequence ID" value="SON58369.1"/>
    <property type="molecule type" value="Genomic_DNA"/>
</dbReference>
<name>A0A2C9DDX7_9HYPH</name>
<dbReference type="RefSeq" id="WP_099558578.1">
    <property type="nucleotide sequence ID" value="NZ_LT960614.1"/>
</dbReference>
<protein>
    <submittedName>
        <fullName evidence="1">Uncharacterized protein</fullName>
    </submittedName>
</protein>
<evidence type="ECO:0000313" key="2">
    <source>
        <dbReference type="Proteomes" id="UP000223606"/>
    </source>
</evidence>
<dbReference type="InterPro" id="IPR025444">
    <property type="entry name" value="Monooxy_af470"/>
</dbReference>
<sequence>MAKIIDRRMSAIMEGDFVVFLIGMRINKPWKVHKWWPVFMAMPKMIRELEAAGPETGFLGHNGIGLGGMVQYWRSFDHLEAYARGRESAHWPAWVAFNRRMKDSRGDVGIWHETYRIHAGDYEAVYSGMPPYGLGRVGSLVPADGAYEAARQRMGADPAAE</sequence>
<accession>A0A2C9DDX7</accession>
<keyword evidence="2" id="KW-1185">Reference proteome</keyword>
<dbReference type="OrthoDB" id="7566033at2"/>
<dbReference type="KEGG" id="hdi:HDIA_4828"/>
<dbReference type="Proteomes" id="UP000223606">
    <property type="component" value="Chromosome 1"/>
</dbReference>
<gene>
    <name evidence="1" type="ORF">HDIA_4828</name>
</gene>
<dbReference type="Pfam" id="PF13826">
    <property type="entry name" value="Monooxy_af470-like"/>
    <property type="match status" value="1"/>
</dbReference>
<reference evidence="2" key="1">
    <citation type="submission" date="2017-09" db="EMBL/GenBank/DDBJ databases">
        <title>Genome sequence of Nannocystis excedens DSM 71.</title>
        <authorList>
            <person name="Blom J."/>
        </authorList>
    </citation>
    <scope>NUCLEOTIDE SEQUENCE [LARGE SCALE GENOMIC DNA]</scope>
    <source>
        <strain evidence="2">type strain: E19</strain>
    </source>
</reference>
<dbReference type="AlphaFoldDB" id="A0A2C9DDX7"/>
<organism evidence="1 2">
    <name type="scientific">Hartmannibacter diazotrophicus</name>
    <dbReference type="NCBI Taxonomy" id="1482074"/>
    <lineage>
        <taxon>Bacteria</taxon>
        <taxon>Pseudomonadati</taxon>
        <taxon>Pseudomonadota</taxon>
        <taxon>Alphaproteobacteria</taxon>
        <taxon>Hyphomicrobiales</taxon>
        <taxon>Pleomorphomonadaceae</taxon>
        <taxon>Hartmannibacter</taxon>
    </lineage>
</organism>